<keyword evidence="2" id="KW-1185">Reference proteome</keyword>
<gene>
    <name evidence="1" type="ORF">FSP39_022985</name>
</gene>
<evidence type="ECO:0000313" key="1">
    <source>
        <dbReference type="EMBL" id="KAK3085020.1"/>
    </source>
</evidence>
<accession>A0AA88XPE8</accession>
<name>A0AA88XPE8_PINIB</name>
<sequence length="159" mass="18145">MLLNAYSMSNYNEQYSRKTNFKVFGVQEREGEKTEELVCKVIEEAAGVKIQMSDIVACHRIPGQAGQKRPILVKMRNTECKATVMRKRSKVKKGNSGVKLVDDVTKLNAQLISQLNEHAAIESAWYFNGSVFGQYKGKRIKFDIIDDIDAKIRKSKDRR</sequence>
<dbReference type="Proteomes" id="UP001186944">
    <property type="component" value="Unassembled WGS sequence"/>
</dbReference>
<dbReference type="EMBL" id="VSWD01000013">
    <property type="protein sequence ID" value="KAK3085020.1"/>
    <property type="molecule type" value="Genomic_DNA"/>
</dbReference>
<evidence type="ECO:0000313" key="2">
    <source>
        <dbReference type="Proteomes" id="UP001186944"/>
    </source>
</evidence>
<protein>
    <submittedName>
        <fullName evidence="1">Uncharacterized protein</fullName>
    </submittedName>
</protein>
<organism evidence="1 2">
    <name type="scientific">Pinctada imbricata</name>
    <name type="common">Atlantic pearl-oyster</name>
    <name type="synonym">Pinctada martensii</name>
    <dbReference type="NCBI Taxonomy" id="66713"/>
    <lineage>
        <taxon>Eukaryota</taxon>
        <taxon>Metazoa</taxon>
        <taxon>Spiralia</taxon>
        <taxon>Lophotrochozoa</taxon>
        <taxon>Mollusca</taxon>
        <taxon>Bivalvia</taxon>
        <taxon>Autobranchia</taxon>
        <taxon>Pteriomorphia</taxon>
        <taxon>Pterioida</taxon>
        <taxon>Pterioidea</taxon>
        <taxon>Pteriidae</taxon>
        <taxon>Pinctada</taxon>
    </lineage>
</organism>
<dbReference type="AlphaFoldDB" id="A0AA88XPE8"/>
<proteinExistence type="predicted"/>
<dbReference type="Gene3D" id="3.30.70.1820">
    <property type="entry name" value="L1 transposable element, RRM domain"/>
    <property type="match status" value="1"/>
</dbReference>
<reference evidence="1" key="1">
    <citation type="submission" date="2019-08" db="EMBL/GenBank/DDBJ databases">
        <title>The improved chromosome-level genome for the pearl oyster Pinctada fucata martensii using PacBio sequencing and Hi-C.</title>
        <authorList>
            <person name="Zheng Z."/>
        </authorList>
    </citation>
    <scope>NUCLEOTIDE SEQUENCE</scope>
    <source>
        <strain evidence="1">ZZ-2019</strain>
        <tissue evidence="1">Adductor muscle</tissue>
    </source>
</reference>
<comment type="caution">
    <text evidence="1">The sequence shown here is derived from an EMBL/GenBank/DDBJ whole genome shotgun (WGS) entry which is preliminary data.</text>
</comment>